<accession>A0A3N0BS35</accession>
<reference evidence="2 3" key="1">
    <citation type="submission" date="2018-10" db="EMBL/GenBank/DDBJ databases">
        <title>Genome sequencing of Arthrobacter oryzae TNB02.</title>
        <authorList>
            <person name="Cho Y.-J."/>
            <person name="Cho A."/>
            <person name="Kim O.-S."/>
        </authorList>
    </citation>
    <scope>NUCLEOTIDE SEQUENCE [LARGE SCALE GENOMIC DNA]</scope>
    <source>
        <strain evidence="2 3">TNB02</strain>
    </source>
</reference>
<dbReference type="RefSeq" id="WP_123256276.1">
    <property type="nucleotide sequence ID" value="NZ_RBED01000126.1"/>
</dbReference>
<feature type="region of interest" description="Disordered" evidence="1">
    <location>
        <begin position="1"/>
        <end position="39"/>
    </location>
</feature>
<feature type="compositionally biased region" description="Low complexity" evidence="1">
    <location>
        <begin position="17"/>
        <end position="33"/>
    </location>
</feature>
<dbReference type="Proteomes" id="UP000273807">
    <property type="component" value="Unassembled WGS sequence"/>
</dbReference>
<protein>
    <submittedName>
        <fullName evidence="2">Uncharacterized protein</fullName>
    </submittedName>
</protein>
<name>A0A3N0BS35_9MICC</name>
<evidence type="ECO:0000256" key="1">
    <source>
        <dbReference type="SAM" id="MobiDB-lite"/>
    </source>
</evidence>
<gene>
    <name evidence="2" type="ORF">D7003_15255</name>
</gene>
<evidence type="ECO:0000313" key="2">
    <source>
        <dbReference type="EMBL" id="RNL51494.1"/>
    </source>
</evidence>
<dbReference type="OrthoDB" id="4953139at2"/>
<proteinExistence type="predicted"/>
<organism evidence="2 3">
    <name type="scientific">Arthrobacter oryzae</name>
    <dbReference type="NCBI Taxonomy" id="409290"/>
    <lineage>
        <taxon>Bacteria</taxon>
        <taxon>Bacillati</taxon>
        <taxon>Actinomycetota</taxon>
        <taxon>Actinomycetes</taxon>
        <taxon>Micrococcales</taxon>
        <taxon>Micrococcaceae</taxon>
        <taxon>Arthrobacter</taxon>
    </lineage>
</organism>
<comment type="caution">
    <text evidence="2">The sequence shown here is derived from an EMBL/GenBank/DDBJ whole genome shotgun (WGS) entry which is preliminary data.</text>
</comment>
<evidence type="ECO:0000313" key="3">
    <source>
        <dbReference type="Proteomes" id="UP000273807"/>
    </source>
</evidence>
<sequence length="94" mass="9927">MLDTHQGPDAPARVDWPELPSEPGPESSPGQSPADLDAGAHDLAVSSILARLAEIPETAVSGHLDIYTRLHDDLRDALSQDATAHSPEPKDSAQ</sequence>
<dbReference type="AlphaFoldDB" id="A0A3N0BS35"/>
<keyword evidence="3" id="KW-1185">Reference proteome</keyword>
<dbReference type="EMBL" id="RBED01000126">
    <property type="protein sequence ID" value="RNL51494.1"/>
    <property type="molecule type" value="Genomic_DNA"/>
</dbReference>